<keyword evidence="9" id="KW-0233">DNA recombination</keyword>
<evidence type="ECO:0000256" key="6">
    <source>
        <dbReference type="ARBA" id="ARBA00022840"/>
    </source>
</evidence>
<dbReference type="GO" id="GO:0005634">
    <property type="term" value="C:nucleus"/>
    <property type="evidence" value="ECO:0007669"/>
    <property type="project" value="UniProtKB-SubCell"/>
</dbReference>
<keyword evidence="4" id="KW-0547">Nucleotide-binding</keyword>
<evidence type="ECO:0000256" key="1">
    <source>
        <dbReference type="ARBA" id="ARBA00004123"/>
    </source>
</evidence>
<accession>A0AAV8YFA4</accession>
<dbReference type="Gene3D" id="3.90.640.10">
    <property type="entry name" value="Actin, Chain A, domain 4"/>
    <property type="match status" value="1"/>
</dbReference>
<comment type="subcellular location">
    <subcellularLocation>
        <location evidence="1">Nucleus</location>
    </subcellularLocation>
</comment>
<evidence type="ECO:0000256" key="2">
    <source>
        <dbReference type="ARBA" id="ARBA00007720"/>
    </source>
</evidence>
<keyword evidence="5" id="KW-0227">DNA damage</keyword>
<comment type="similarity">
    <text evidence="2">Belongs to the actin family. ARP8 subfamily.</text>
</comment>
<dbReference type="FunFam" id="3.30.420.40:FF:000121">
    <property type="entry name" value="Actin-related protein 8"/>
    <property type="match status" value="1"/>
</dbReference>
<dbReference type="InterPro" id="IPR043129">
    <property type="entry name" value="ATPase_NBD"/>
</dbReference>
<dbReference type="CDD" id="cd10206">
    <property type="entry name" value="ASKHA_NBD_Arp8-like"/>
    <property type="match status" value="1"/>
</dbReference>
<evidence type="ECO:0000256" key="9">
    <source>
        <dbReference type="ARBA" id="ARBA00023172"/>
    </source>
</evidence>
<dbReference type="EMBL" id="JAPWTK010000121">
    <property type="protein sequence ID" value="KAJ8949260.1"/>
    <property type="molecule type" value="Genomic_DNA"/>
</dbReference>
<evidence type="ECO:0000256" key="7">
    <source>
        <dbReference type="ARBA" id="ARBA00023015"/>
    </source>
</evidence>
<dbReference type="SMART" id="SM00268">
    <property type="entry name" value="ACTIN"/>
    <property type="match status" value="1"/>
</dbReference>
<name>A0AAV8YFA4_9CUCU</name>
<comment type="function">
    <text evidence="12">Plays an important role in the functional organization of mitotic chromosomes. Exhibits low basal ATPase activity, and unable to polymerize.</text>
</comment>
<dbReference type="PANTHER" id="PTHR11937">
    <property type="entry name" value="ACTIN"/>
    <property type="match status" value="1"/>
</dbReference>
<organism evidence="13 14">
    <name type="scientific">Aromia moschata</name>
    <dbReference type="NCBI Taxonomy" id="1265417"/>
    <lineage>
        <taxon>Eukaryota</taxon>
        <taxon>Metazoa</taxon>
        <taxon>Ecdysozoa</taxon>
        <taxon>Arthropoda</taxon>
        <taxon>Hexapoda</taxon>
        <taxon>Insecta</taxon>
        <taxon>Pterygota</taxon>
        <taxon>Neoptera</taxon>
        <taxon>Endopterygota</taxon>
        <taxon>Coleoptera</taxon>
        <taxon>Polyphaga</taxon>
        <taxon>Cucujiformia</taxon>
        <taxon>Chrysomeloidea</taxon>
        <taxon>Cerambycidae</taxon>
        <taxon>Cerambycinae</taxon>
        <taxon>Callichromatini</taxon>
        <taxon>Aromia</taxon>
    </lineage>
</organism>
<dbReference type="GO" id="GO:0006281">
    <property type="term" value="P:DNA repair"/>
    <property type="evidence" value="ECO:0007669"/>
    <property type="project" value="UniProtKB-KW"/>
</dbReference>
<dbReference type="Proteomes" id="UP001162162">
    <property type="component" value="Unassembled WGS sequence"/>
</dbReference>
<keyword evidence="14" id="KW-1185">Reference proteome</keyword>
<keyword evidence="8" id="KW-0804">Transcription</keyword>
<sequence>MTLGSSGDTPPEQVHSKSIIVIHPGSLNLRIGRASDLNPLTILHAIARRRLPGGQTYMDTFLPERIDLTNPQEFEEARLAVSHTLQSCLQSDGRRRYATPPQQIAAFNRRSEPELLGNNGGEWIKPEGNIVIGNDILRLDPNEDFNIHFPYKRGDFNIHSGLGGSMTAVLANLETIWTYVLENNFQINQKDLKNHKAVLVIPDVYNRTYLRELMYLLLSKMGFGSCFLVQDHVAATFGSGLSYACVVDVGDQKTSVSCVEDGICHPNTRVSHKERDGEGLSNSGVIAAPAERRQSTRLEYGGGDITQIFYWLLQKCAFPYKECSDKNKLDTMLLRKLKEDFCHVNLDICGSQEKFFILKQPGKSVYHFTIQVGDECIVAPLSLFSPELFGITGPKSLHTQKISTGDPEDPHDEIYLRDIRKKGMKENMEPSASDLLSEGYLENQQNNANEDDIVVDAMDPVAPTSVREFVTNPGQILGLDQAVLQSIDRCPNEDLKRKMYGCILVVGGGMKFSGIATWLQNRISLQIPYLYRAEQLDIITNPRDMDSAMVAWKGACIMSCLETAHELWIQAGEWEKFGVRILRERAPFSW</sequence>
<dbReference type="Pfam" id="PF00022">
    <property type="entry name" value="Actin"/>
    <property type="match status" value="1"/>
</dbReference>
<evidence type="ECO:0000256" key="8">
    <source>
        <dbReference type="ARBA" id="ARBA00023163"/>
    </source>
</evidence>
<dbReference type="InterPro" id="IPR004000">
    <property type="entry name" value="Actin"/>
</dbReference>
<gene>
    <name evidence="13" type="ORF">NQ318_022773</name>
</gene>
<keyword evidence="6" id="KW-0067">ATP-binding</keyword>
<evidence type="ECO:0000256" key="3">
    <source>
        <dbReference type="ARBA" id="ARBA00021608"/>
    </source>
</evidence>
<keyword evidence="10" id="KW-0234">DNA repair</keyword>
<proteinExistence type="inferred from homology"/>
<reference evidence="13" key="1">
    <citation type="journal article" date="2023" name="Insect Mol. Biol.">
        <title>Genome sequencing provides insights into the evolution of gene families encoding plant cell wall-degrading enzymes in longhorned beetles.</title>
        <authorList>
            <person name="Shin N.R."/>
            <person name="Okamura Y."/>
            <person name="Kirsch R."/>
            <person name="Pauchet Y."/>
        </authorList>
    </citation>
    <scope>NUCLEOTIDE SEQUENCE</scope>
    <source>
        <strain evidence="13">AMC_N1</strain>
    </source>
</reference>
<dbReference type="SUPFAM" id="SSF53067">
    <property type="entry name" value="Actin-like ATPase domain"/>
    <property type="match status" value="2"/>
</dbReference>
<protein>
    <recommendedName>
        <fullName evidence="3">Actin-related protein 8</fullName>
    </recommendedName>
</protein>
<dbReference type="GO" id="GO:0005524">
    <property type="term" value="F:ATP binding"/>
    <property type="evidence" value="ECO:0007669"/>
    <property type="project" value="UniProtKB-KW"/>
</dbReference>
<evidence type="ECO:0000313" key="13">
    <source>
        <dbReference type="EMBL" id="KAJ8949260.1"/>
    </source>
</evidence>
<dbReference type="Gene3D" id="3.30.420.40">
    <property type="match status" value="2"/>
</dbReference>
<evidence type="ECO:0000256" key="12">
    <source>
        <dbReference type="ARBA" id="ARBA00025560"/>
    </source>
</evidence>
<evidence type="ECO:0000313" key="14">
    <source>
        <dbReference type="Proteomes" id="UP001162162"/>
    </source>
</evidence>
<comment type="caution">
    <text evidence="13">The sequence shown here is derived from an EMBL/GenBank/DDBJ whole genome shotgun (WGS) entry which is preliminary data.</text>
</comment>
<dbReference type="GO" id="GO:0006310">
    <property type="term" value="P:DNA recombination"/>
    <property type="evidence" value="ECO:0007669"/>
    <property type="project" value="UniProtKB-KW"/>
</dbReference>
<evidence type="ECO:0000256" key="5">
    <source>
        <dbReference type="ARBA" id="ARBA00022763"/>
    </source>
</evidence>
<evidence type="ECO:0000256" key="4">
    <source>
        <dbReference type="ARBA" id="ARBA00022741"/>
    </source>
</evidence>
<keyword evidence="11" id="KW-0539">Nucleus</keyword>
<dbReference type="AlphaFoldDB" id="A0AAV8YFA4"/>
<keyword evidence="7" id="KW-0805">Transcription regulation</keyword>
<evidence type="ECO:0000256" key="11">
    <source>
        <dbReference type="ARBA" id="ARBA00023242"/>
    </source>
</evidence>
<evidence type="ECO:0000256" key="10">
    <source>
        <dbReference type="ARBA" id="ARBA00023204"/>
    </source>
</evidence>